<feature type="transmembrane region" description="Helical" evidence="5">
    <location>
        <begin position="301"/>
        <end position="319"/>
    </location>
</feature>
<accession>A0ABY6G1A9</accession>
<dbReference type="PANTHER" id="PTHR23514">
    <property type="entry name" value="BYPASS OF STOP CODON PROTEIN 6"/>
    <property type="match status" value="1"/>
</dbReference>
<keyword evidence="3 5" id="KW-1133">Transmembrane helix</keyword>
<evidence type="ECO:0000256" key="3">
    <source>
        <dbReference type="ARBA" id="ARBA00022989"/>
    </source>
</evidence>
<feature type="transmembrane region" description="Helical" evidence="5">
    <location>
        <begin position="101"/>
        <end position="126"/>
    </location>
</feature>
<keyword evidence="2 5" id="KW-0812">Transmembrane</keyword>
<evidence type="ECO:0000256" key="4">
    <source>
        <dbReference type="ARBA" id="ARBA00023136"/>
    </source>
</evidence>
<dbReference type="InterPro" id="IPR036259">
    <property type="entry name" value="MFS_trans_sf"/>
</dbReference>
<feature type="transmembrane region" description="Helical" evidence="5">
    <location>
        <begin position="244"/>
        <end position="265"/>
    </location>
</feature>
<feature type="transmembrane region" description="Helical" evidence="5">
    <location>
        <begin position="48"/>
        <end position="70"/>
    </location>
</feature>
<evidence type="ECO:0000256" key="2">
    <source>
        <dbReference type="ARBA" id="ARBA00022692"/>
    </source>
</evidence>
<feature type="transmembrane region" description="Helical" evidence="5">
    <location>
        <begin position="207"/>
        <end position="224"/>
    </location>
</feature>
<evidence type="ECO:0000256" key="1">
    <source>
        <dbReference type="ARBA" id="ARBA00004141"/>
    </source>
</evidence>
<sequence length="395" mass="40035">MPVVLSVPAGARGTALAVAHLALSLPLGVWLGRVPQVKESLGASDADWGLATSVATCGEVLGLELVIVLIGRVRTRTMALVAAGVALAASPLVALSPALPALVVSLLVWMLAAKVLGATAGALVLVHQRQLGRSVVGHFDALDSLGMLSGGALSWSAIRGGIPVAWQLAAVDAVIALALSVLRGRLPDEPRRTGSAERLVLRLRRRLSAPVVLLGVLSLLASIVDAAASQWAGIHLARSVHGSVALGALGYTVVMASKSVCLLVVGAVAERLGWRRLALLSVAVTVPALVVGVGSGRLVPGLLGLVVLGVGTAFLGPMVNTLAGEQRAVSAGEARSMLELGELPAYLLTPLAAGLLAAHLEVRWALLVLTCGPLLLGGLLLASPRAWRSIGGAGA</sequence>
<evidence type="ECO:0008006" key="8">
    <source>
        <dbReference type="Google" id="ProtNLM"/>
    </source>
</evidence>
<feature type="transmembrane region" description="Helical" evidence="5">
    <location>
        <begin position="364"/>
        <end position="382"/>
    </location>
</feature>
<dbReference type="Gene3D" id="1.20.1250.20">
    <property type="entry name" value="MFS general substrate transporter like domains"/>
    <property type="match status" value="2"/>
</dbReference>
<gene>
    <name evidence="6" type="ORF">BRM3_12775</name>
</gene>
<feature type="transmembrane region" description="Helical" evidence="5">
    <location>
        <begin position="340"/>
        <end position="358"/>
    </location>
</feature>
<reference evidence="6" key="1">
    <citation type="submission" date="2022-10" db="EMBL/GenBank/DDBJ databases">
        <title>Whole-Genome Sequencing of Brachybacterium huguangmaarense BRM-3, Isolated from Betula schmidtii.</title>
        <authorList>
            <person name="Haam D."/>
        </authorList>
    </citation>
    <scope>NUCLEOTIDE SEQUENCE</scope>
    <source>
        <strain evidence="6">BRM-3</strain>
    </source>
</reference>
<evidence type="ECO:0000313" key="6">
    <source>
        <dbReference type="EMBL" id="UYG16468.1"/>
    </source>
</evidence>
<evidence type="ECO:0000313" key="7">
    <source>
        <dbReference type="Proteomes" id="UP001164305"/>
    </source>
</evidence>
<dbReference type="RefSeq" id="WP_263593681.1">
    <property type="nucleotide sequence ID" value="NZ_CP107020.1"/>
</dbReference>
<keyword evidence="7" id="KW-1185">Reference proteome</keyword>
<keyword evidence="4 5" id="KW-0472">Membrane</keyword>
<name>A0ABY6G1A9_9MICO</name>
<comment type="subcellular location">
    <subcellularLocation>
        <location evidence="1">Membrane</location>
        <topology evidence="1">Multi-pass membrane protein</topology>
    </subcellularLocation>
</comment>
<dbReference type="EMBL" id="CP107020">
    <property type="protein sequence ID" value="UYG16468.1"/>
    <property type="molecule type" value="Genomic_DNA"/>
</dbReference>
<feature type="transmembrane region" description="Helical" evidence="5">
    <location>
        <begin position="277"/>
        <end position="295"/>
    </location>
</feature>
<protein>
    <recommendedName>
        <fullName evidence="8">MFS transporter</fullName>
    </recommendedName>
</protein>
<dbReference type="Proteomes" id="UP001164305">
    <property type="component" value="Chromosome"/>
</dbReference>
<organism evidence="6 7">
    <name type="scientific">Brachybacterium huguangmaarense</name>
    <dbReference type="NCBI Taxonomy" id="1652028"/>
    <lineage>
        <taxon>Bacteria</taxon>
        <taxon>Bacillati</taxon>
        <taxon>Actinomycetota</taxon>
        <taxon>Actinomycetes</taxon>
        <taxon>Micrococcales</taxon>
        <taxon>Dermabacteraceae</taxon>
        <taxon>Brachybacterium</taxon>
    </lineage>
</organism>
<dbReference type="InterPro" id="IPR051788">
    <property type="entry name" value="MFS_Transporter"/>
</dbReference>
<dbReference type="PANTHER" id="PTHR23514:SF13">
    <property type="entry name" value="INNER MEMBRANE PROTEIN YBJJ"/>
    <property type="match status" value="1"/>
</dbReference>
<dbReference type="SUPFAM" id="SSF103473">
    <property type="entry name" value="MFS general substrate transporter"/>
    <property type="match status" value="1"/>
</dbReference>
<feature type="transmembrane region" description="Helical" evidence="5">
    <location>
        <begin position="77"/>
        <end position="95"/>
    </location>
</feature>
<proteinExistence type="predicted"/>
<evidence type="ECO:0000256" key="5">
    <source>
        <dbReference type="SAM" id="Phobius"/>
    </source>
</evidence>